<gene>
    <name evidence="3" type="ORF">F6B93_13125</name>
</gene>
<dbReference type="KEGG" id="mspg:F6B93_13125"/>
<reference evidence="3" key="1">
    <citation type="submission" date="2019-12" db="EMBL/GenBank/DDBJ databases">
        <title>Mycobacterium spongiae sp. nov.</title>
        <authorList>
            <person name="Stinear T."/>
        </authorList>
    </citation>
    <scope>NUCLEOTIDE SEQUENCE</scope>
    <source>
        <strain evidence="3">FSD4b-SM</strain>
    </source>
</reference>
<feature type="compositionally biased region" description="Pro residues" evidence="1">
    <location>
        <begin position="603"/>
        <end position="615"/>
    </location>
</feature>
<feature type="region of interest" description="Disordered" evidence="1">
    <location>
        <begin position="501"/>
        <end position="730"/>
    </location>
</feature>
<feature type="compositionally biased region" description="Low complexity" evidence="1">
    <location>
        <begin position="586"/>
        <end position="602"/>
    </location>
</feature>
<evidence type="ECO:0000259" key="2">
    <source>
        <dbReference type="Pfam" id="PF14021"/>
    </source>
</evidence>
<dbReference type="InterPro" id="IPR025331">
    <property type="entry name" value="TNT"/>
</dbReference>
<name>A0A975PXK4_9MYCO</name>
<dbReference type="PANTHER" id="PTHR48125:SF10">
    <property type="entry name" value="OS12G0136300 PROTEIN"/>
    <property type="match status" value="1"/>
</dbReference>
<evidence type="ECO:0000313" key="4">
    <source>
        <dbReference type="Proteomes" id="UP000682202"/>
    </source>
</evidence>
<evidence type="ECO:0000313" key="3">
    <source>
        <dbReference type="EMBL" id="QUR67919.1"/>
    </source>
</evidence>
<dbReference type="Pfam" id="PF14021">
    <property type="entry name" value="TNT"/>
    <property type="match status" value="1"/>
</dbReference>
<protein>
    <submittedName>
        <fullName evidence="3">DUF4237 domain-containing protein</fullName>
    </submittedName>
</protein>
<feature type="domain" description="TNT" evidence="2">
    <location>
        <begin position="805"/>
        <end position="898"/>
    </location>
</feature>
<accession>A0A975PXK4</accession>
<dbReference type="Proteomes" id="UP000682202">
    <property type="component" value="Chromosome"/>
</dbReference>
<feature type="compositionally biased region" description="Gly residues" evidence="1">
    <location>
        <begin position="650"/>
        <end position="660"/>
    </location>
</feature>
<dbReference type="EMBL" id="CP046600">
    <property type="protein sequence ID" value="QUR67919.1"/>
    <property type="molecule type" value="Genomic_DNA"/>
</dbReference>
<dbReference type="PANTHER" id="PTHR48125">
    <property type="entry name" value="LP07818P1"/>
    <property type="match status" value="1"/>
</dbReference>
<dbReference type="AlphaFoldDB" id="A0A975PXK4"/>
<sequence>MAPLAVDPEVLSGAGRAVVGVGDVVAAAVGSLVAGFSVNTGQDAAGEVFGLSYQDAAQSLLTAAAAGVDALRLSGAKIAASAANYSAAEAASTLGGGGAVLPTPVPPQPFSAPGPPGTLGPGVAAPLLWAVVQSLVGDLWPNADVAGLHAAAGQWRGFAGVLGGVVDELGGSKAVIAGQDIPEGALMLQVLFEIGADVAQVGEQCQKLAAALDAFASEVGRTQNAIRDLLDRVASVSGLWDQVVSFFEGDLLEEIEEIAADVRAVLHNMGRQARAHEQQMQVVMQLVDDAVVGMQRSVRGQLTRFLGEDVGNPVATVFDTYTNSQEGFLKAGMGTLQGLQQLNPGRFVTDPQGAAQAWKDMTKTGLVNHVLNPQEALEADKEMVSGLLHLEDWRADRPGLGFGGNLFDVATSFFPGAGGAGAGARGAAGVARAGAAGADAAGVAGRGGRVVGEVAGTGGVLGDIGASGRGLTRNLENLGTEVPKFDAPGVGGRPVGMAPEKLPGAPVEPVPRPVESVPAGKPVTETVPGSGAAGRTEVPGGRAQPVPGGGGHPAMGPPGEHAVPAAPIGQPEPGPAGVAPGGSGGVPAPAAAHASSPAAPTAPAAPHPSPPPPVAPSSARPAELAPSHGTTPHGAGDSGPPGGHPPGQHVDGGGPHGAGNGVPPHGHPPEVQPDGNGSSGFSHGSHAGPQDPVHAQEASGAGWHRAADTPTDPHYGEPLPDHWNYPHDPTDLSRIDSDVRNLIDDSDAPFGRDAHGHAYTQGEYEERFNKLGPGGERWYNFPGNDGAIPGTRVVYTDPKQFVQDYGARLDRIGDDGGAYLGVMENGRAASWETRALHVDSLSEPYNAYTLGRLPEGWTVEVSEVAPGLGQPGGSLQARIFDARGEARSVEDLLAPGVLLP</sequence>
<dbReference type="GO" id="GO:0050135">
    <property type="term" value="F:NADP+ nucleosidase activity"/>
    <property type="evidence" value="ECO:0007669"/>
    <property type="project" value="InterPro"/>
</dbReference>
<organism evidence="3 4">
    <name type="scientific">Mycobacterium spongiae</name>
    <dbReference type="NCBI Taxonomy" id="886343"/>
    <lineage>
        <taxon>Bacteria</taxon>
        <taxon>Bacillati</taxon>
        <taxon>Actinomycetota</taxon>
        <taxon>Actinomycetes</taxon>
        <taxon>Mycobacteriales</taxon>
        <taxon>Mycobacteriaceae</taxon>
        <taxon>Mycobacterium</taxon>
    </lineage>
</organism>
<feature type="compositionally biased region" description="Low complexity" evidence="1">
    <location>
        <begin position="675"/>
        <end position="688"/>
    </location>
</feature>
<keyword evidence="4" id="KW-1185">Reference proteome</keyword>
<proteinExistence type="predicted"/>
<evidence type="ECO:0000256" key="1">
    <source>
        <dbReference type="SAM" id="MobiDB-lite"/>
    </source>
</evidence>